<organism evidence="2 3">
    <name type="scientific">Trema orientale</name>
    <name type="common">Charcoal tree</name>
    <name type="synonym">Celtis orientalis</name>
    <dbReference type="NCBI Taxonomy" id="63057"/>
    <lineage>
        <taxon>Eukaryota</taxon>
        <taxon>Viridiplantae</taxon>
        <taxon>Streptophyta</taxon>
        <taxon>Embryophyta</taxon>
        <taxon>Tracheophyta</taxon>
        <taxon>Spermatophyta</taxon>
        <taxon>Magnoliopsida</taxon>
        <taxon>eudicotyledons</taxon>
        <taxon>Gunneridae</taxon>
        <taxon>Pentapetalae</taxon>
        <taxon>rosids</taxon>
        <taxon>fabids</taxon>
        <taxon>Rosales</taxon>
        <taxon>Cannabaceae</taxon>
        <taxon>Trema</taxon>
    </lineage>
</organism>
<dbReference type="InterPro" id="IPR056592">
    <property type="entry name" value="Beta-prop_At3g26010-like"/>
</dbReference>
<dbReference type="PANTHER" id="PTHR35546">
    <property type="entry name" value="F-BOX PROTEIN INTERACTION DOMAIN PROTEIN-RELATED"/>
    <property type="match status" value="1"/>
</dbReference>
<dbReference type="PANTHER" id="PTHR35546:SF130">
    <property type="entry name" value="EXPRESSED PROTEIN"/>
    <property type="match status" value="1"/>
</dbReference>
<dbReference type="EMBL" id="JXTC01000137">
    <property type="protein sequence ID" value="PON86040.1"/>
    <property type="molecule type" value="Genomic_DNA"/>
</dbReference>
<accession>A0A2P5EKH8</accession>
<dbReference type="InParanoid" id="A0A2P5EKH8"/>
<evidence type="ECO:0000259" key="1">
    <source>
        <dbReference type="Pfam" id="PF24750"/>
    </source>
</evidence>
<feature type="domain" description="F-box protein At3g26010-like beta-propeller" evidence="1">
    <location>
        <begin position="23"/>
        <end position="170"/>
    </location>
</feature>
<name>A0A2P5EKH8_TREOI</name>
<dbReference type="AlphaFoldDB" id="A0A2P5EKH8"/>
<protein>
    <recommendedName>
        <fullName evidence="1">F-box protein At3g26010-like beta-propeller domain-containing protein</fullName>
    </recommendedName>
</protein>
<gene>
    <name evidence="2" type="ORF">TorRG33x02_180900</name>
</gene>
<keyword evidence="3" id="KW-1185">Reference proteome</keyword>
<feature type="non-terminal residue" evidence="2">
    <location>
        <position position="1"/>
    </location>
</feature>
<evidence type="ECO:0000313" key="2">
    <source>
        <dbReference type="EMBL" id="PON86040.1"/>
    </source>
</evidence>
<dbReference type="InterPro" id="IPR055290">
    <property type="entry name" value="At3g26010-like"/>
</dbReference>
<dbReference type="Pfam" id="PF24750">
    <property type="entry name" value="b-prop_At3g26010-like"/>
    <property type="match status" value="1"/>
</dbReference>
<dbReference type="OrthoDB" id="1500710at2759"/>
<reference evidence="3" key="1">
    <citation type="submission" date="2016-06" db="EMBL/GenBank/DDBJ databases">
        <title>Parallel loss of symbiosis genes in relatives of nitrogen-fixing non-legume Parasponia.</title>
        <authorList>
            <person name="Van Velzen R."/>
            <person name="Holmer R."/>
            <person name="Bu F."/>
            <person name="Rutten L."/>
            <person name="Van Zeijl A."/>
            <person name="Liu W."/>
            <person name="Santuari L."/>
            <person name="Cao Q."/>
            <person name="Sharma T."/>
            <person name="Shen D."/>
            <person name="Roswanjaya Y."/>
            <person name="Wardhani T."/>
            <person name="Kalhor M.S."/>
            <person name="Jansen J."/>
            <person name="Van den Hoogen J."/>
            <person name="Gungor B."/>
            <person name="Hartog M."/>
            <person name="Hontelez J."/>
            <person name="Verver J."/>
            <person name="Yang W.-C."/>
            <person name="Schijlen E."/>
            <person name="Repin R."/>
            <person name="Schilthuizen M."/>
            <person name="Schranz E."/>
            <person name="Heidstra R."/>
            <person name="Miyata K."/>
            <person name="Fedorova E."/>
            <person name="Kohlen W."/>
            <person name="Bisseling T."/>
            <person name="Smit S."/>
            <person name="Geurts R."/>
        </authorList>
    </citation>
    <scope>NUCLEOTIDE SEQUENCE [LARGE SCALE GENOMIC DNA]</scope>
    <source>
        <strain evidence="3">cv. RG33-2</strain>
    </source>
</reference>
<sequence>RSNNDNYIDFMPDPLTVKGSWKDLLLIDTNYQDYCLYNPLTMQQLVLPLPAGGDYVFCGFLCEPKDSQLCYKILKIASVIENESDYVLDALVFCSETGKWCQSTFSCPRTLAPRFTDWGDCVASNGILYSCLQGREEFRGFAAFDLSKGSSTDGDPIRVRFIHLPNGFSRGWRACPEYVYHGVVQGCLRLSQVVKKKERIFCQSLGIES</sequence>
<proteinExistence type="predicted"/>
<dbReference type="Proteomes" id="UP000237000">
    <property type="component" value="Unassembled WGS sequence"/>
</dbReference>
<evidence type="ECO:0000313" key="3">
    <source>
        <dbReference type="Proteomes" id="UP000237000"/>
    </source>
</evidence>
<comment type="caution">
    <text evidence="2">The sequence shown here is derived from an EMBL/GenBank/DDBJ whole genome shotgun (WGS) entry which is preliminary data.</text>
</comment>